<dbReference type="Proteomes" id="UP000652761">
    <property type="component" value="Unassembled WGS sequence"/>
</dbReference>
<comment type="caution">
    <text evidence="2">The sequence shown here is derived from an EMBL/GenBank/DDBJ whole genome shotgun (WGS) entry which is preliminary data.</text>
</comment>
<proteinExistence type="predicted"/>
<evidence type="ECO:0000313" key="2">
    <source>
        <dbReference type="EMBL" id="MQL69228.1"/>
    </source>
</evidence>
<name>A0A843TB93_COLES</name>
<sequence>MQAPSKKSWRQKISQEEPVLSNENRFSILQEDDHDTEGDPVINPVINKVSESQEATGLLESEKADSVEGLHGDALIYEQQPIMDGNTNGVAIVLHAHDLQRGSPSTEACKDLDPTGSHFLVTEKEVPSSPVTAIGEDSASLADEQLYKAATIAQRENIYMPHIDDMENQNNKRREAMSEMIAPSDIDVESQTLEDVFISVMGKDRTGRVRCAGNGETLRTWYGSTYTGPSAYSE</sequence>
<feature type="region of interest" description="Disordered" evidence="1">
    <location>
        <begin position="1"/>
        <end position="42"/>
    </location>
</feature>
<protein>
    <submittedName>
        <fullName evidence="2">Uncharacterized protein</fullName>
    </submittedName>
</protein>
<gene>
    <name evidence="2" type="ORF">Taro_001482</name>
</gene>
<evidence type="ECO:0000256" key="1">
    <source>
        <dbReference type="SAM" id="MobiDB-lite"/>
    </source>
</evidence>
<organism evidence="2 3">
    <name type="scientific">Colocasia esculenta</name>
    <name type="common">Wild taro</name>
    <name type="synonym">Arum esculentum</name>
    <dbReference type="NCBI Taxonomy" id="4460"/>
    <lineage>
        <taxon>Eukaryota</taxon>
        <taxon>Viridiplantae</taxon>
        <taxon>Streptophyta</taxon>
        <taxon>Embryophyta</taxon>
        <taxon>Tracheophyta</taxon>
        <taxon>Spermatophyta</taxon>
        <taxon>Magnoliopsida</taxon>
        <taxon>Liliopsida</taxon>
        <taxon>Araceae</taxon>
        <taxon>Aroideae</taxon>
        <taxon>Colocasieae</taxon>
        <taxon>Colocasia</taxon>
    </lineage>
</organism>
<keyword evidence="3" id="KW-1185">Reference proteome</keyword>
<reference evidence="2" key="1">
    <citation type="submission" date="2017-07" db="EMBL/GenBank/DDBJ databases">
        <title>Taro Niue Genome Assembly and Annotation.</title>
        <authorList>
            <person name="Atibalentja N."/>
            <person name="Keating K."/>
            <person name="Fields C.J."/>
        </authorList>
    </citation>
    <scope>NUCLEOTIDE SEQUENCE</scope>
    <source>
        <strain evidence="2">Niue_2</strain>
        <tissue evidence="2">Leaf</tissue>
    </source>
</reference>
<dbReference type="AlphaFoldDB" id="A0A843TB93"/>
<accession>A0A843TB93</accession>
<evidence type="ECO:0000313" key="3">
    <source>
        <dbReference type="Proteomes" id="UP000652761"/>
    </source>
</evidence>
<dbReference type="EMBL" id="NMUH01000031">
    <property type="protein sequence ID" value="MQL69228.1"/>
    <property type="molecule type" value="Genomic_DNA"/>
</dbReference>